<reference evidence="1" key="1">
    <citation type="journal article" date="2014" name="Genome Biol. Evol.">
        <title>Pangenome evidence for extensive interdomain horizontal transfer affecting lineage core and shell genes in uncultured planktonic thaumarchaeota and euryarchaeota.</title>
        <authorList>
            <person name="Deschamps P."/>
            <person name="Zivanovic Y."/>
            <person name="Moreira D."/>
            <person name="Rodriguez-Valera F."/>
            <person name="Lopez-Garcia P."/>
        </authorList>
    </citation>
    <scope>NUCLEOTIDE SEQUENCE</scope>
</reference>
<protein>
    <submittedName>
        <fullName evidence="1">Uncharacterized protein</fullName>
    </submittedName>
</protein>
<organism evidence="1">
    <name type="scientific">uncultured marine thaumarchaeote KM3_90_G11</name>
    <dbReference type="NCBI Taxonomy" id="1456344"/>
    <lineage>
        <taxon>Archaea</taxon>
        <taxon>Nitrososphaerota</taxon>
        <taxon>environmental samples</taxon>
    </lineage>
</organism>
<accession>A0A075I177</accession>
<dbReference type="AlphaFoldDB" id="A0A075I177"/>
<proteinExistence type="predicted"/>
<name>A0A075I177_9ARCH</name>
<dbReference type="EMBL" id="KF901168">
    <property type="protein sequence ID" value="AIF20577.1"/>
    <property type="molecule type" value="Genomic_DNA"/>
</dbReference>
<evidence type="ECO:0000313" key="1">
    <source>
        <dbReference type="EMBL" id="AIF20577.1"/>
    </source>
</evidence>
<sequence length="71" mass="8241">MFRKIFDNLENNHLESIFDILSSSSDLQDFIHNSGDFDFHSFTLLKALGLKRLTKLFNIVSSSEIKKLIHN</sequence>